<evidence type="ECO:0000256" key="2">
    <source>
        <dbReference type="ARBA" id="ARBA00006442"/>
    </source>
</evidence>
<evidence type="ECO:0000259" key="5">
    <source>
        <dbReference type="Pfam" id="PF07992"/>
    </source>
</evidence>
<evidence type="ECO:0000256" key="1">
    <source>
        <dbReference type="ARBA" id="ARBA00001974"/>
    </source>
</evidence>
<dbReference type="InterPro" id="IPR036188">
    <property type="entry name" value="FAD/NAD-bd_sf"/>
</dbReference>
<keyword evidence="7" id="KW-1185">Reference proteome</keyword>
<dbReference type="PANTHER" id="PTHR43429">
    <property type="entry name" value="PYRIDINE NUCLEOTIDE-DISULFIDE OXIDOREDUCTASE DOMAIN-CONTAINING"/>
    <property type="match status" value="1"/>
</dbReference>
<keyword evidence="4" id="KW-0274">FAD</keyword>
<dbReference type="InterPro" id="IPR023753">
    <property type="entry name" value="FAD/NAD-binding_dom"/>
</dbReference>
<dbReference type="RefSeq" id="WP_345372395.1">
    <property type="nucleotide sequence ID" value="NZ_BAABJX010000038.1"/>
</dbReference>
<accession>A0ABP9DE55</accession>
<name>A0ABP9DE55_9BACT</name>
<evidence type="ECO:0000256" key="4">
    <source>
        <dbReference type="ARBA" id="ARBA00022827"/>
    </source>
</evidence>
<sequence length="440" mass="50652">MHIVIIGNGISGITAARYLRKYSKHSITVISSESKYFFSRTALMYIYMGHMNFEQTQPYENDFWEKNNIQLVHDYVKQVVPQQKALFLQDQETPIHYDKLIIATGSKPKYAPWKGKELKGVQGLYSHQDLIQMEKASHQLKHAVITGGGLIGIEMAEMFRSRNISVSLLVRDAHYWGSVLPPEEARIIEKEIRRHHIDLQLSTELKSIQGNPQQEVISITTNHNKTINCGFVGVTIGVTPNIDFLQDSGIALDKGILVNTYFETNQEDIYAIGDCAQFTEPIDGRKPIEQVWYTGRMHGETLAYSLIHKKTAYTPGPWFNSAKFFDIEYQTYGKVSPAPLENEESIYWESSDAKKCIRIAYERDTLKLLGINLLGIRYRHELCHQWIKQGASLPEILPQLEKANFDPEFSSKHENEVIALFQEKFPHIPLKKKKRFAFWK</sequence>
<dbReference type="Proteomes" id="UP001500298">
    <property type="component" value="Unassembled WGS sequence"/>
</dbReference>
<organism evidence="6 7">
    <name type="scientific">Algivirga pacifica</name>
    <dbReference type="NCBI Taxonomy" id="1162670"/>
    <lineage>
        <taxon>Bacteria</taxon>
        <taxon>Pseudomonadati</taxon>
        <taxon>Bacteroidota</taxon>
        <taxon>Cytophagia</taxon>
        <taxon>Cytophagales</taxon>
        <taxon>Flammeovirgaceae</taxon>
        <taxon>Algivirga</taxon>
    </lineage>
</organism>
<dbReference type="SUPFAM" id="SSF51905">
    <property type="entry name" value="FAD/NAD(P)-binding domain"/>
    <property type="match status" value="1"/>
</dbReference>
<dbReference type="EMBL" id="BAABJX010000038">
    <property type="protein sequence ID" value="GAA4839318.1"/>
    <property type="molecule type" value="Genomic_DNA"/>
</dbReference>
<proteinExistence type="inferred from homology"/>
<dbReference type="Pfam" id="PF07992">
    <property type="entry name" value="Pyr_redox_2"/>
    <property type="match status" value="1"/>
</dbReference>
<gene>
    <name evidence="6" type="ORF">GCM10023331_25610</name>
</gene>
<dbReference type="InterPro" id="IPR050260">
    <property type="entry name" value="FAD-bd_OxRdtase"/>
</dbReference>
<comment type="cofactor">
    <cofactor evidence="1">
        <name>FAD</name>
        <dbReference type="ChEBI" id="CHEBI:57692"/>
    </cofactor>
</comment>
<evidence type="ECO:0000313" key="6">
    <source>
        <dbReference type="EMBL" id="GAA4839318.1"/>
    </source>
</evidence>
<evidence type="ECO:0000256" key="3">
    <source>
        <dbReference type="ARBA" id="ARBA00022630"/>
    </source>
</evidence>
<keyword evidence="3" id="KW-0285">Flavoprotein</keyword>
<evidence type="ECO:0000313" key="7">
    <source>
        <dbReference type="Proteomes" id="UP001500298"/>
    </source>
</evidence>
<dbReference type="Gene3D" id="3.50.50.60">
    <property type="entry name" value="FAD/NAD(P)-binding domain"/>
    <property type="match status" value="2"/>
</dbReference>
<comment type="similarity">
    <text evidence="2">Belongs to the FAD-dependent oxidoreductase family.</text>
</comment>
<feature type="domain" description="FAD/NAD(P)-binding" evidence="5">
    <location>
        <begin position="1"/>
        <end position="288"/>
    </location>
</feature>
<reference evidence="7" key="1">
    <citation type="journal article" date="2019" name="Int. J. Syst. Evol. Microbiol.">
        <title>The Global Catalogue of Microorganisms (GCM) 10K type strain sequencing project: providing services to taxonomists for standard genome sequencing and annotation.</title>
        <authorList>
            <consortium name="The Broad Institute Genomics Platform"/>
            <consortium name="The Broad Institute Genome Sequencing Center for Infectious Disease"/>
            <person name="Wu L."/>
            <person name="Ma J."/>
        </authorList>
    </citation>
    <scope>NUCLEOTIDE SEQUENCE [LARGE SCALE GENOMIC DNA]</scope>
    <source>
        <strain evidence="7">JCM 18326</strain>
    </source>
</reference>
<comment type="caution">
    <text evidence="6">The sequence shown here is derived from an EMBL/GenBank/DDBJ whole genome shotgun (WGS) entry which is preliminary data.</text>
</comment>
<protein>
    <submittedName>
        <fullName evidence="6">FAD-dependent oxidoreductase</fullName>
    </submittedName>
</protein>
<dbReference type="PRINTS" id="PR00411">
    <property type="entry name" value="PNDRDTASEI"/>
</dbReference>
<dbReference type="PRINTS" id="PR00368">
    <property type="entry name" value="FADPNR"/>
</dbReference>
<dbReference type="PANTHER" id="PTHR43429:SF3">
    <property type="entry name" value="NITRITE REDUCTASE [NAD(P)H]"/>
    <property type="match status" value="1"/>
</dbReference>